<dbReference type="SUPFAM" id="SSF48403">
    <property type="entry name" value="Ankyrin repeat"/>
    <property type="match status" value="1"/>
</dbReference>
<feature type="repeat" description="ANK" evidence="1">
    <location>
        <begin position="131"/>
        <end position="163"/>
    </location>
</feature>
<dbReference type="PROSITE" id="PS50297">
    <property type="entry name" value="ANK_REP_REGION"/>
    <property type="match status" value="3"/>
</dbReference>
<evidence type="ECO:0000256" key="2">
    <source>
        <dbReference type="SAM" id="Coils"/>
    </source>
</evidence>
<evidence type="ECO:0000313" key="5">
    <source>
        <dbReference type="RefSeq" id="XP_040602563.1"/>
    </source>
</evidence>
<feature type="region of interest" description="Disordered" evidence="3">
    <location>
        <begin position="574"/>
        <end position="595"/>
    </location>
</feature>
<reference evidence="5" key="1">
    <citation type="submission" date="2025-08" db="UniProtKB">
        <authorList>
            <consortium name="RefSeq"/>
        </authorList>
    </citation>
    <scope>IDENTIFICATION</scope>
    <source>
        <tissue evidence="5">Liver</tissue>
    </source>
</reference>
<keyword evidence="2" id="KW-0175">Coiled coil</keyword>
<feature type="repeat" description="ANK" evidence="1">
    <location>
        <begin position="65"/>
        <end position="97"/>
    </location>
</feature>
<feature type="region of interest" description="Disordered" evidence="3">
    <location>
        <begin position="779"/>
        <end position="815"/>
    </location>
</feature>
<dbReference type="Pfam" id="PF00023">
    <property type="entry name" value="Ank"/>
    <property type="match status" value="1"/>
</dbReference>
<dbReference type="Proteomes" id="UP000886700">
    <property type="component" value="Unplaced"/>
</dbReference>
<dbReference type="PROSITE" id="PS50088">
    <property type="entry name" value="ANK_REPEAT"/>
    <property type="match status" value="4"/>
</dbReference>
<sequence length="1365" mass="153626">MKRIFKGHSPWGFLSFRHENQEPSWYLTGYTPVKKIHKAASMGDIAQVQRMLEFGDVDVNITDRKKRTALHYACAHGQSEMVTLLLWYACNIEARDREESTALIKATQRQHEECVKILLENGADPNPVDINQSTALHYAVYNNTTSIAARLLAFNADTETKTKNGYTPLILAVLENKQEMVELLLQAAANINALDNCKRSALIHAMRAQSKNIISLLLQQGADASLMDVYGATAQSHTGFEAFQELSKGSVSKHLEPTTGEDGHNFGIKDDCTPCTYPTQDSKERMAQLPAKEEENTDAADKLGSLAHKLRNPKPTTEEDEHSFNSKSPEVQSPMLTESSLWIGYPADWPEPVRFSRQPAVYNPTEWREDMESRSVALQENQHPASGLSGKEENSQTQEQPARVSKEPGANDCDPTEKENAEDKDELEKHPLAQGASQHQVKQTNSPRLQLQEQVQEPEMNKPSDGEDTSGHSRSAKGPVLRGALIEGDTPERKDALRLAVNQLNQKVGEICEPVKSNVRHEEEPSRDDCSGTPPVKSASPKLAGDKLNCEDGYGAAALVSEALQTFPGQKEGGLGNVFPSPSSSQVVENSGQSTTKFPLMKTKLDCENNKFEIKESLHKCKEKSSKNIESRKVRGKCPEVCMGEKQEGCEFRNKLQKTMKPKCRDCQLDIRHMPKSSESKGLSDSQERSHVSELKSWGDSTLYDTYKKSKSTGKPLHSKREARVHTAGTVRAKPPGGRTVSALADEDSQDRLPNKEFRIVEEEILAWEKVHLENEDKVLSKTCPQTQNASAGPARPTPPQSQKESTQIHPPPLHLEKMSEDRKINKKCDGECAPVLPEASSVKAYEKATLTGDLAGNYREPDKRSCELQPTAGHVFENFCSDEEPLPGSHRGRTQFKVEEMSKKWPSLEVEVSEKPRLVGTGSKDSALLVERTGGKDQEAAPYWLTKRQAAEKHKMETQVNQVNEMEEANSQIQPSATASGNDSDSLLKLWHMIHSNERQVELKNSHYELLRKLENMENMASEVQREQMEIKKIKSWLQHKGVNWEEVCTLSETQENAESMFQQEKTQLSRIKEPRDKNAEWTQHPETRMVITDIKAAETGLRQLQGPQGQCSQTVWSSEKTQAILQRLEVRISKLKITLKERSAIIEQIQNQLLHGGLLGDEMEELIQQAQSLECTLEKQMDKNENLMTELAGFKKFFEETKKKLNKLEGTGDLKTSLVDMHIPSSTLRHELYKLKENWETTYYKYLHMVVKLQIMEQELIAIKTEQRKSGCLLEDHQSLQVLPGRSWAPELATQARDQNNTEDLRDTNGVVTLDQMELRIKNLESLHEGGVREPEHHYAEESGMIPPLRTELGEQAKWSPRK</sequence>
<dbReference type="InterPro" id="IPR050657">
    <property type="entry name" value="Ankyrin_repeat_domain"/>
</dbReference>
<dbReference type="InterPro" id="IPR002110">
    <property type="entry name" value="Ankyrin_rpt"/>
</dbReference>
<dbReference type="Gene3D" id="1.25.40.20">
    <property type="entry name" value="Ankyrin repeat-containing domain"/>
    <property type="match status" value="2"/>
</dbReference>
<feature type="coiled-coil region" evidence="2">
    <location>
        <begin position="1008"/>
        <end position="1035"/>
    </location>
</feature>
<feature type="compositionally biased region" description="Basic and acidic residues" evidence="3">
    <location>
        <begin position="415"/>
        <end position="431"/>
    </location>
</feature>
<feature type="compositionally biased region" description="Polar residues" evidence="3">
    <location>
        <begin position="325"/>
        <end position="335"/>
    </location>
</feature>
<dbReference type="GeneID" id="101838290"/>
<evidence type="ECO:0000256" key="3">
    <source>
        <dbReference type="SAM" id="MobiDB-lite"/>
    </source>
</evidence>
<accession>A0ABM2XNC0</accession>
<evidence type="ECO:0000256" key="1">
    <source>
        <dbReference type="PROSITE-ProRule" id="PRU00023"/>
    </source>
</evidence>
<feature type="compositionally biased region" description="Basic and acidic residues" evidence="3">
    <location>
        <begin position="1332"/>
        <end position="1343"/>
    </location>
</feature>
<feature type="coiled-coil region" evidence="2">
    <location>
        <begin position="1165"/>
        <end position="1192"/>
    </location>
</feature>
<dbReference type="InterPro" id="IPR036770">
    <property type="entry name" value="Ankyrin_rpt-contain_sf"/>
</dbReference>
<name>A0ABM2XNC0_MESAU</name>
<feature type="region of interest" description="Disordered" evidence="3">
    <location>
        <begin position="514"/>
        <end position="544"/>
    </location>
</feature>
<dbReference type="SMART" id="SM00248">
    <property type="entry name" value="ANK"/>
    <property type="match status" value="6"/>
</dbReference>
<dbReference type="PANTHER" id="PTHR24147">
    <property type="entry name" value="ANKYRIN REPEAT DOMAIN 36-RELATED"/>
    <property type="match status" value="1"/>
</dbReference>
<feature type="compositionally biased region" description="Basic and acidic residues" evidence="3">
    <location>
        <begin position="459"/>
        <end position="471"/>
    </location>
</feature>
<protein>
    <submittedName>
        <fullName evidence="5">Ankyrin repeat domain-containing protein 30A-like</fullName>
    </submittedName>
</protein>
<feature type="region of interest" description="Disordered" evidence="3">
    <location>
        <begin position="675"/>
        <end position="751"/>
    </location>
</feature>
<feature type="repeat" description="ANK" evidence="1">
    <location>
        <begin position="164"/>
        <end position="196"/>
    </location>
</feature>
<feature type="compositionally biased region" description="Basic and acidic residues" evidence="3">
    <location>
        <begin position="281"/>
        <end position="294"/>
    </location>
</feature>
<feature type="compositionally biased region" description="Basic and acidic residues" evidence="3">
    <location>
        <begin position="519"/>
        <end position="530"/>
    </location>
</feature>
<feature type="repeat" description="ANK" evidence="1">
    <location>
        <begin position="98"/>
        <end position="130"/>
    </location>
</feature>
<feature type="region of interest" description="Disordered" evidence="3">
    <location>
        <begin position="279"/>
        <end position="335"/>
    </location>
</feature>
<organism evidence="4 5">
    <name type="scientific">Mesocricetus auratus</name>
    <name type="common">Golden hamster</name>
    <dbReference type="NCBI Taxonomy" id="10036"/>
    <lineage>
        <taxon>Eukaryota</taxon>
        <taxon>Metazoa</taxon>
        <taxon>Chordata</taxon>
        <taxon>Craniata</taxon>
        <taxon>Vertebrata</taxon>
        <taxon>Euteleostomi</taxon>
        <taxon>Mammalia</taxon>
        <taxon>Eutheria</taxon>
        <taxon>Euarchontoglires</taxon>
        <taxon>Glires</taxon>
        <taxon>Rodentia</taxon>
        <taxon>Myomorpha</taxon>
        <taxon>Muroidea</taxon>
        <taxon>Cricetidae</taxon>
        <taxon>Cricetinae</taxon>
        <taxon>Mesocricetus</taxon>
    </lineage>
</organism>
<dbReference type="RefSeq" id="XP_040602563.1">
    <property type="nucleotide sequence ID" value="XM_040746629.1"/>
</dbReference>
<feature type="compositionally biased region" description="Polar residues" evidence="3">
    <location>
        <begin position="435"/>
        <end position="455"/>
    </location>
</feature>
<feature type="compositionally biased region" description="Basic residues" evidence="3">
    <location>
        <begin position="709"/>
        <end position="718"/>
    </location>
</feature>
<feature type="region of interest" description="Disordered" evidence="3">
    <location>
        <begin position="1332"/>
        <end position="1365"/>
    </location>
</feature>
<keyword evidence="1" id="KW-0040">ANK repeat</keyword>
<gene>
    <name evidence="5" type="primary">LOC101838290</name>
</gene>
<feature type="region of interest" description="Disordered" evidence="3">
    <location>
        <begin position="366"/>
        <end position="489"/>
    </location>
</feature>
<dbReference type="PANTHER" id="PTHR24147:SF69">
    <property type="entry name" value="ANKYRIN REPEAT DOMAIN 36"/>
    <property type="match status" value="1"/>
</dbReference>
<dbReference type="Pfam" id="PF12796">
    <property type="entry name" value="Ank_2"/>
    <property type="match status" value="1"/>
</dbReference>
<feature type="compositionally biased region" description="Polar residues" evidence="3">
    <location>
        <begin position="580"/>
        <end position="595"/>
    </location>
</feature>
<evidence type="ECO:0000313" key="4">
    <source>
        <dbReference type="Proteomes" id="UP000886700"/>
    </source>
</evidence>
<proteinExistence type="predicted"/>
<keyword evidence="4" id="KW-1185">Reference proteome</keyword>